<dbReference type="EMBL" id="QQRQ01000009">
    <property type="protein sequence ID" value="RFT06558.1"/>
    <property type="molecule type" value="Genomic_DNA"/>
</dbReference>
<organism evidence="10 11">
    <name type="scientific">Evtepia gabavorous</name>
    <dbReference type="NCBI Taxonomy" id="2211183"/>
    <lineage>
        <taxon>Bacteria</taxon>
        <taxon>Bacillati</taxon>
        <taxon>Bacillota</taxon>
        <taxon>Clostridia</taxon>
        <taxon>Eubacteriales</taxon>
        <taxon>Evtepia</taxon>
    </lineage>
</organism>
<dbReference type="Pfam" id="PF02811">
    <property type="entry name" value="PHP"/>
    <property type="match status" value="1"/>
</dbReference>
<dbReference type="PANTHER" id="PTHR21039:SF0">
    <property type="entry name" value="HISTIDINOL-PHOSPHATASE"/>
    <property type="match status" value="1"/>
</dbReference>
<keyword evidence="6 8" id="KW-0368">Histidine biosynthesis</keyword>
<evidence type="ECO:0000259" key="9">
    <source>
        <dbReference type="Pfam" id="PF02811"/>
    </source>
</evidence>
<evidence type="ECO:0000256" key="5">
    <source>
        <dbReference type="ARBA" id="ARBA00022801"/>
    </source>
</evidence>
<dbReference type="NCBIfam" id="TIGR01856">
    <property type="entry name" value="hisJ_fam"/>
    <property type="match status" value="1"/>
</dbReference>
<comment type="pathway">
    <text evidence="1 8">Amino-acid biosynthesis; L-histidine biosynthesis; L-histidine from 5-phospho-alpha-D-ribose 1-diphosphate: step 8/9.</text>
</comment>
<comment type="similarity">
    <text evidence="2 8">Belongs to the PHP hydrolase family. HisK subfamily.</text>
</comment>
<evidence type="ECO:0000313" key="11">
    <source>
        <dbReference type="Proteomes" id="UP000260649"/>
    </source>
</evidence>
<evidence type="ECO:0000313" key="10">
    <source>
        <dbReference type="EMBL" id="RFT06558.1"/>
    </source>
</evidence>
<dbReference type="InterPro" id="IPR010140">
    <property type="entry name" value="Histidinol_P_phosphatase_HisJ"/>
</dbReference>
<dbReference type="AlphaFoldDB" id="A0A3E2B3E2"/>
<sequence length="267" mass="30306">MFLADCHTHSLCSPDSNAPMLQMAQKAYEYGLHTLCLTDHCDLLSLEGERTLDYDWTPVHRERKGMLDAFGARLDLPMGLEFGMGHLFPEASEKILGEPGLDFVIGSCHNLDEAAGGRDFYLLPYDTLEDCYRALDNYFQSMLAMAASPCYDVVGHVIYPLRYMNGPYDTPSLDRYRDQIREILRLAIQSGRGIEINTWKGQTLREWIPILRDYRELGGEILTVGSDAHAPEPLGRGIREAYGLMADCGFRYVAVYHARKPEMIRLK</sequence>
<dbReference type="GO" id="GO:0004401">
    <property type="term" value="F:histidinol-phosphatase activity"/>
    <property type="evidence" value="ECO:0007669"/>
    <property type="project" value="UniProtKB-UniRule"/>
</dbReference>
<dbReference type="Gene3D" id="3.20.20.140">
    <property type="entry name" value="Metal-dependent hydrolases"/>
    <property type="match status" value="1"/>
</dbReference>
<keyword evidence="4 8" id="KW-0028">Amino-acid biosynthesis</keyword>
<dbReference type="InterPro" id="IPR004013">
    <property type="entry name" value="PHP_dom"/>
</dbReference>
<dbReference type="GO" id="GO:0000105">
    <property type="term" value="P:L-histidine biosynthetic process"/>
    <property type="evidence" value="ECO:0007669"/>
    <property type="project" value="UniProtKB-UniRule"/>
</dbReference>
<dbReference type="InterPro" id="IPR016195">
    <property type="entry name" value="Pol/histidinol_Pase-like"/>
</dbReference>
<name>A0A3E2B3E2_9FIRM</name>
<dbReference type="GeneID" id="97995501"/>
<evidence type="ECO:0000256" key="1">
    <source>
        <dbReference type="ARBA" id="ARBA00004970"/>
    </source>
</evidence>
<dbReference type="OrthoDB" id="9775255at2"/>
<dbReference type="Proteomes" id="UP000260649">
    <property type="component" value="Unassembled WGS sequence"/>
</dbReference>
<keyword evidence="11" id="KW-1185">Reference proteome</keyword>
<comment type="catalytic activity">
    <reaction evidence="7 8">
        <text>L-histidinol phosphate + H2O = L-histidinol + phosphate</text>
        <dbReference type="Rhea" id="RHEA:14465"/>
        <dbReference type="ChEBI" id="CHEBI:15377"/>
        <dbReference type="ChEBI" id="CHEBI:43474"/>
        <dbReference type="ChEBI" id="CHEBI:57699"/>
        <dbReference type="ChEBI" id="CHEBI:57980"/>
        <dbReference type="EC" id="3.1.3.15"/>
    </reaction>
</comment>
<evidence type="ECO:0000256" key="8">
    <source>
        <dbReference type="RuleBase" id="RU366003"/>
    </source>
</evidence>
<evidence type="ECO:0000256" key="6">
    <source>
        <dbReference type="ARBA" id="ARBA00023102"/>
    </source>
</evidence>
<keyword evidence="5 8" id="KW-0378">Hydrolase</keyword>
<proteinExistence type="inferred from homology"/>
<dbReference type="UniPathway" id="UPA00031">
    <property type="reaction ID" value="UER00013"/>
</dbReference>
<dbReference type="PANTHER" id="PTHR21039">
    <property type="entry name" value="HISTIDINOL PHOSPHATASE-RELATED"/>
    <property type="match status" value="1"/>
</dbReference>
<protein>
    <recommendedName>
        <fullName evidence="3 8">Histidinol-phosphatase</fullName>
        <shortName evidence="8">HolPase</shortName>
        <ecNumber evidence="3 8">3.1.3.15</ecNumber>
    </recommendedName>
</protein>
<evidence type="ECO:0000256" key="3">
    <source>
        <dbReference type="ARBA" id="ARBA00013085"/>
    </source>
</evidence>
<evidence type="ECO:0000256" key="7">
    <source>
        <dbReference type="ARBA" id="ARBA00049158"/>
    </source>
</evidence>
<accession>A0A3E2B3E2</accession>
<dbReference type="EC" id="3.1.3.15" evidence="3 8"/>
<dbReference type="SUPFAM" id="SSF89550">
    <property type="entry name" value="PHP domain-like"/>
    <property type="match status" value="1"/>
</dbReference>
<dbReference type="GO" id="GO:0005737">
    <property type="term" value="C:cytoplasm"/>
    <property type="evidence" value="ECO:0007669"/>
    <property type="project" value="TreeGrafter"/>
</dbReference>
<evidence type="ECO:0000256" key="4">
    <source>
        <dbReference type="ARBA" id="ARBA00022605"/>
    </source>
</evidence>
<gene>
    <name evidence="10" type="ORF">DV520_07135</name>
</gene>
<dbReference type="RefSeq" id="WP_021918901.1">
    <property type="nucleotide sequence ID" value="NZ_DAIQVC010000011.1"/>
</dbReference>
<reference evidence="10 11" key="1">
    <citation type="submission" date="2018-07" db="EMBL/GenBank/DDBJ databases">
        <title>GABA Modulating Bacteria of the Human Gut Microbiota.</title>
        <authorList>
            <person name="Strandwitz P."/>
            <person name="Kim K.H."/>
            <person name="Terekhova D."/>
            <person name="Liu J.K."/>
            <person name="Sharma A."/>
            <person name="Levering J."/>
            <person name="Mcdonald D."/>
            <person name="Dietrich D."/>
            <person name="Ramadhar T.R."/>
            <person name="Lekbua A."/>
            <person name="Mroue N."/>
            <person name="Liston C."/>
            <person name="Stewart E.J."/>
            <person name="Dubin M.J."/>
            <person name="Zengler K."/>
            <person name="Knight R."/>
            <person name="Gilbert J.A."/>
            <person name="Clardy J."/>
            <person name="Lewis K."/>
        </authorList>
    </citation>
    <scope>NUCLEOTIDE SEQUENCE [LARGE SCALE GENOMIC DNA]</scope>
    <source>
        <strain evidence="10 11">KLE1738</strain>
    </source>
</reference>
<feature type="domain" description="PHP" evidence="9">
    <location>
        <begin position="5"/>
        <end position="198"/>
    </location>
</feature>
<comment type="caution">
    <text evidence="10">The sequence shown here is derived from an EMBL/GenBank/DDBJ whole genome shotgun (WGS) entry which is preliminary data.</text>
</comment>
<evidence type="ECO:0000256" key="2">
    <source>
        <dbReference type="ARBA" id="ARBA00009152"/>
    </source>
</evidence>